<dbReference type="Proteomes" id="UP000259030">
    <property type="component" value="Chromosome"/>
</dbReference>
<evidence type="ECO:0000313" key="3">
    <source>
        <dbReference type="Proteomes" id="UP000259030"/>
    </source>
</evidence>
<evidence type="ECO:0000313" key="2">
    <source>
        <dbReference type="EMBL" id="ASN81569.1"/>
    </source>
</evidence>
<accession>A0A221SY43</accession>
<dbReference type="PANTHER" id="PTHR42759">
    <property type="entry name" value="MOXR FAMILY PROTEIN"/>
    <property type="match status" value="1"/>
</dbReference>
<dbReference type="Pfam" id="PF07728">
    <property type="entry name" value="AAA_5"/>
    <property type="match status" value="1"/>
</dbReference>
<dbReference type="RefSeq" id="WP_051307959.1">
    <property type="nucleotide sequence ID" value="NZ_CP021081.1"/>
</dbReference>
<dbReference type="CDD" id="cd00009">
    <property type="entry name" value="AAA"/>
    <property type="match status" value="1"/>
</dbReference>
<dbReference type="AlphaFoldDB" id="A0A221SY43"/>
<protein>
    <submittedName>
        <fullName evidence="2">ATPase</fullName>
    </submittedName>
</protein>
<dbReference type="Gene3D" id="3.40.50.300">
    <property type="entry name" value="P-loop containing nucleotide triphosphate hydrolases"/>
    <property type="match status" value="1"/>
</dbReference>
<proteinExistence type="predicted"/>
<dbReference type="GO" id="GO:0005524">
    <property type="term" value="F:ATP binding"/>
    <property type="evidence" value="ECO:0007669"/>
    <property type="project" value="InterPro"/>
</dbReference>
<dbReference type="STRING" id="317577.GCA_000419625_01587"/>
<organism evidence="2 3">
    <name type="scientific">Deinococcus ficus</name>
    <dbReference type="NCBI Taxonomy" id="317577"/>
    <lineage>
        <taxon>Bacteria</taxon>
        <taxon>Thermotogati</taxon>
        <taxon>Deinococcota</taxon>
        <taxon>Deinococci</taxon>
        <taxon>Deinococcales</taxon>
        <taxon>Deinococcaceae</taxon>
        <taxon>Deinococcus</taxon>
    </lineage>
</organism>
<dbReference type="EMBL" id="CP021081">
    <property type="protein sequence ID" value="ASN81569.1"/>
    <property type="molecule type" value="Genomic_DNA"/>
</dbReference>
<dbReference type="KEGG" id="dfc:DFI_11695"/>
<sequence>MDGTPAGIPATLPPLGDLQAAFRGQGYVTGEALGTALRLVVALGRPLLLEGPAGVGKTEAAKALAGVLGARLIRLQCYEGLDASAALYEWNYARQLLHLRAAEVRGERVSDEDLYAERFLLPRPLLQAIREDAAPVLLIDEVDRADEAFEAFLLELLSEWQVTVPELGTLTARSRPHVLLTSNRSRELSDALRRRCLYHWVDYPTRAQELEIVRTRLPGIDGALAQQVTDAVHTLRALPLGKPPGVAETLDWAAALVALHRGALDAAAVADTLGAVLKLREDQLLAAPTLKGLSTPG</sequence>
<dbReference type="InterPro" id="IPR003593">
    <property type="entry name" value="AAA+_ATPase"/>
</dbReference>
<reference evidence="2 3" key="1">
    <citation type="submission" date="2017-05" db="EMBL/GenBank/DDBJ databases">
        <title>The complete genome sequence of Deinococcus ficus isolated from the rhizosphere of the Ficus religiosa L. in Taiwan.</title>
        <authorList>
            <person name="Wu K.-M."/>
            <person name="Liao T.-L."/>
            <person name="Liu Y.-M."/>
            <person name="Young C.-C."/>
            <person name="Tsai S.-F."/>
        </authorList>
    </citation>
    <scope>NUCLEOTIDE SEQUENCE [LARGE SCALE GENOMIC DNA]</scope>
    <source>
        <strain evidence="2 3">CC-FR2-10</strain>
    </source>
</reference>
<dbReference type="SUPFAM" id="SSF52540">
    <property type="entry name" value="P-loop containing nucleoside triphosphate hydrolases"/>
    <property type="match status" value="1"/>
</dbReference>
<dbReference type="InterPro" id="IPR050764">
    <property type="entry name" value="CbbQ/NirQ/NorQ/GpvN"/>
</dbReference>
<gene>
    <name evidence="2" type="ORF">DFI_11695</name>
</gene>
<feature type="domain" description="AAA+ ATPase" evidence="1">
    <location>
        <begin position="43"/>
        <end position="202"/>
    </location>
</feature>
<keyword evidence="3" id="KW-1185">Reference proteome</keyword>
<evidence type="ECO:0000259" key="1">
    <source>
        <dbReference type="SMART" id="SM00382"/>
    </source>
</evidence>
<name>A0A221SY43_9DEIO</name>
<dbReference type="GO" id="GO:0016887">
    <property type="term" value="F:ATP hydrolysis activity"/>
    <property type="evidence" value="ECO:0007669"/>
    <property type="project" value="InterPro"/>
</dbReference>
<dbReference type="InterPro" id="IPR027417">
    <property type="entry name" value="P-loop_NTPase"/>
</dbReference>
<dbReference type="InterPro" id="IPR011704">
    <property type="entry name" value="ATPase_dyneun-rel_AAA"/>
</dbReference>
<dbReference type="PANTHER" id="PTHR42759:SF1">
    <property type="entry name" value="MAGNESIUM-CHELATASE SUBUNIT CHLD"/>
    <property type="match status" value="1"/>
</dbReference>
<dbReference type="SMART" id="SM00382">
    <property type="entry name" value="AAA"/>
    <property type="match status" value="1"/>
</dbReference>